<accession>A0AAE9JPG4</accession>
<name>A0AAE9JPG4_CAEBR</name>
<dbReference type="Proteomes" id="UP000829354">
    <property type="component" value="Chromosome X"/>
</dbReference>
<keyword evidence="3" id="KW-1185">Reference proteome</keyword>
<protein>
    <submittedName>
        <fullName evidence="2">Uncharacterized protein</fullName>
    </submittedName>
</protein>
<sequence length="138" mass="15527">MTRRRNKKGTRRVSRPAESGDQLVDIRNVPSTSTAPTSGNTKTKRENGRRRARNAEKQKDEEEVTVLANMVSNTIFTSFEKYQEVLGKSESEKTDPQTTPRAKGFKPRLECEKPSADAKFARILATQIDKKLGCCIQP</sequence>
<dbReference type="EMBL" id="CP092625">
    <property type="protein sequence ID" value="UMM40297.1"/>
    <property type="molecule type" value="Genomic_DNA"/>
</dbReference>
<organism evidence="2 3">
    <name type="scientific">Caenorhabditis briggsae</name>
    <dbReference type="NCBI Taxonomy" id="6238"/>
    <lineage>
        <taxon>Eukaryota</taxon>
        <taxon>Metazoa</taxon>
        <taxon>Ecdysozoa</taxon>
        <taxon>Nematoda</taxon>
        <taxon>Chromadorea</taxon>
        <taxon>Rhabditida</taxon>
        <taxon>Rhabditina</taxon>
        <taxon>Rhabditomorpha</taxon>
        <taxon>Rhabditoidea</taxon>
        <taxon>Rhabditidae</taxon>
        <taxon>Peloderinae</taxon>
        <taxon>Caenorhabditis</taxon>
    </lineage>
</organism>
<dbReference type="AlphaFoldDB" id="A0AAE9JPG4"/>
<feature type="region of interest" description="Disordered" evidence="1">
    <location>
        <begin position="87"/>
        <end position="109"/>
    </location>
</feature>
<reference evidence="2 3" key="1">
    <citation type="submission" date="2022-04" db="EMBL/GenBank/DDBJ databases">
        <title>Chromosome-level reference genomes for two strains of Caenorhabditis briggsae: an improved platform for comparative genomics.</title>
        <authorList>
            <person name="Stevens L."/>
            <person name="Andersen E."/>
        </authorList>
    </citation>
    <scope>NUCLEOTIDE SEQUENCE [LARGE SCALE GENOMIC DNA]</scope>
    <source>
        <strain evidence="2">VX34</strain>
        <tissue evidence="2">Whole-organism</tissue>
    </source>
</reference>
<evidence type="ECO:0000313" key="3">
    <source>
        <dbReference type="Proteomes" id="UP000829354"/>
    </source>
</evidence>
<evidence type="ECO:0000313" key="2">
    <source>
        <dbReference type="EMBL" id="UMM40297.1"/>
    </source>
</evidence>
<gene>
    <name evidence="2" type="ORF">L5515_016981</name>
</gene>
<evidence type="ECO:0000256" key="1">
    <source>
        <dbReference type="SAM" id="MobiDB-lite"/>
    </source>
</evidence>
<feature type="region of interest" description="Disordered" evidence="1">
    <location>
        <begin position="1"/>
        <end position="62"/>
    </location>
</feature>
<feature type="compositionally biased region" description="Basic residues" evidence="1">
    <location>
        <begin position="1"/>
        <end position="14"/>
    </location>
</feature>
<feature type="compositionally biased region" description="Polar residues" evidence="1">
    <location>
        <begin position="29"/>
        <end position="41"/>
    </location>
</feature>
<proteinExistence type="predicted"/>